<dbReference type="KEGG" id="palr:HGI30_15225"/>
<dbReference type="Pfam" id="PF08890">
    <property type="entry name" value="Phage_TAC_5"/>
    <property type="match status" value="1"/>
</dbReference>
<evidence type="ECO:0000313" key="1">
    <source>
        <dbReference type="EMBL" id="QJC52784.1"/>
    </source>
</evidence>
<dbReference type="Proteomes" id="UP000502136">
    <property type="component" value="Chromosome"/>
</dbReference>
<gene>
    <name evidence="1" type="ORF">HGI30_15225</name>
</gene>
<organism evidence="1 2">
    <name type="scientific">Paenibacillus albicereus</name>
    <dbReference type="NCBI Taxonomy" id="2726185"/>
    <lineage>
        <taxon>Bacteria</taxon>
        <taxon>Bacillati</taxon>
        <taxon>Bacillota</taxon>
        <taxon>Bacilli</taxon>
        <taxon>Bacillales</taxon>
        <taxon>Paenibacillaceae</taxon>
        <taxon>Paenibacillus</taxon>
    </lineage>
</organism>
<dbReference type="InterPro" id="IPR038559">
    <property type="entry name" value="XkdN-like_sf"/>
</dbReference>
<reference evidence="1 2" key="1">
    <citation type="submission" date="2020-04" db="EMBL/GenBank/DDBJ databases">
        <title>Novel Paenibacillus strain UniB2 isolated from commercial digestive syrup.</title>
        <authorList>
            <person name="Thorat V."/>
            <person name="Kirdat K."/>
            <person name="Tiwarekar B."/>
            <person name="Yadav A."/>
        </authorList>
    </citation>
    <scope>NUCLEOTIDE SEQUENCE [LARGE SCALE GENOMIC DNA]</scope>
    <source>
        <strain evidence="1 2">UniB2</strain>
    </source>
</reference>
<name>A0A6H2GZC1_9BACL</name>
<evidence type="ECO:0000313" key="2">
    <source>
        <dbReference type="Proteomes" id="UP000502136"/>
    </source>
</evidence>
<protein>
    <submittedName>
        <fullName evidence="1">XkdN-like protein</fullName>
    </submittedName>
</protein>
<proteinExistence type="predicted"/>
<dbReference type="RefSeq" id="WP_168908336.1">
    <property type="nucleotide sequence ID" value="NZ_CP051428.1"/>
</dbReference>
<dbReference type="EMBL" id="CP051428">
    <property type="protein sequence ID" value="QJC52784.1"/>
    <property type="molecule type" value="Genomic_DNA"/>
</dbReference>
<accession>A0A6H2GZC1</accession>
<dbReference type="AlphaFoldDB" id="A0A6H2GZC1"/>
<sequence>MSALDLLLKIDRSKVTRPTKRVELPRLTALAGAPVEFKLQALTYDEQEEIAEIATSNGDVDQGAIRAFTILKGVLDPSLKDSELLKHYGVATPKELLLHTGFLLPGEIAVLYSEISDLSGFGEGAVVELKNE</sequence>
<dbReference type="Gene3D" id="3.30.2220.30">
    <property type="match status" value="1"/>
</dbReference>
<keyword evidence="2" id="KW-1185">Reference proteome</keyword>
<dbReference type="InterPro" id="IPR014986">
    <property type="entry name" value="XkdN-like"/>
</dbReference>